<proteinExistence type="predicted"/>
<name>A0ABN3M6B6_9ACTN</name>
<evidence type="ECO:0000313" key="2">
    <source>
        <dbReference type="EMBL" id="GAA2495722.1"/>
    </source>
</evidence>
<reference evidence="2 3" key="1">
    <citation type="journal article" date="2019" name="Int. J. Syst. Evol. Microbiol.">
        <title>The Global Catalogue of Microorganisms (GCM) 10K type strain sequencing project: providing services to taxonomists for standard genome sequencing and annotation.</title>
        <authorList>
            <consortium name="The Broad Institute Genomics Platform"/>
            <consortium name="The Broad Institute Genome Sequencing Center for Infectious Disease"/>
            <person name="Wu L."/>
            <person name="Ma J."/>
        </authorList>
    </citation>
    <scope>NUCLEOTIDE SEQUENCE [LARGE SCALE GENOMIC DNA]</scope>
    <source>
        <strain evidence="2 3">JCM 5062</strain>
    </source>
</reference>
<feature type="transmembrane region" description="Helical" evidence="1">
    <location>
        <begin position="109"/>
        <end position="127"/>
    </location>
</feature>
<dbReference type="Proteomes" id="UP001499942">
    <property type="component" value="Unassembled WGS sequence"/>
</dbReference>
<evidence type="ECO:0000256" key="1">
    <source>
        <dbReference type="SAM" id="Phobius"/>
    </source>
</evidence>
<keyword evidence="3" id="KW-1185">Reference proteome</keyword>
<organism evidence="2 3">
    <name type="scientific">Streptomyces gobitricini</name>
    <dbReference type="NCBI Taxonomy" id="68211"/>
    <lineage>
        <taxon>Bacteria</taxon>
        <taxon>Bacillati</taxon>
        <taxon>Actinomycetota</taxon>
        <taxon>Actinomycetes</taxon>
        <taxon>Kitasatosporales</taxon>
        <taxon>Streptomycetaceae</taxon>
        <taxon>Streptomyces</taxon>
    </lineage>
</organism>
<evidence type="ECO:0008006" key="4">
    <source>
        <dbReference type="Google" id="ProtNLM"/>
    </source>
</evidence>
<keyword evidence="1" id="KW-0472">Membrane</keyword>
<accession>A0ABN3M6B6</accession>
<keyword evidence="1" id="KW-1133">Transmembrane helix</keyword>
<evidence type="ECO:0000313" key="3">
    <source>
        <dbReference type="Proteomes" id="UP001499942"/>
    </source>
</evidence>
<protein>
    <recommendedName>
        <fullName evidence="4">Integral membrane protein</fullName>
    </recommendedName>
</protein>
<gene>
    <name evidence="2" type="ORF">GCM10010393_29690</name>
</gene>
<dbReference type="RefSeq" id="WP_344361026.1">
    <property type="nucleotide sequence ID" value="NZ_BAAASR010000016.1"/>
</dbReference>
<sequence length="141" mass="15303">MEARDTELEKELDVTLQARRELGAEYEPALIESFLEKLDQRLDATVDRRVRRQLAEQQMIRARGARPGGAGAVVGENFGERFGFAIVSLILAVPLSGIGVGAAGLGGLIVTWAGIVGVNAAHSLRGLSRWRRVRNDAEPDI</sequence>
<feature type="transmembrane region" description="Helical" evidence="1">
    <location>
        <begin position="82"/>
        <end position="103"/>
    </location>
</feature>
<comment type="caution">
    <text evidence="2">The sequence shown here is derived from an EMBL/GenBank/DDBJ whole genome shotgun (WGS) entry which is preliminary data.</text>
</comment>
<dbReference type="EMBL" id="BAAASR010000016">
    <property type="protein sequence ID" value="GAA2495722.1"/>
    <property type="molecule type" value="Genomic_DNA"/>
</dbReference>
<keyword evidence="1" id="KW-0812">Transmembrane</keyword>